<sequence length="43" mass="4495">MATASPAGQSGRKIICYGVQCLSGNQRQCLLSVLKLTGKRGSI</sequence>
<dbReference type="AlphaFoldDB" id="A0A0H3VG90"/>
<reference evidence="1" key="1">
    <citation type="journal article" date="2015" name="Antimicrob. Agents Chemother.">
        <title>First Report of an OXA-48-Producing Multidrug-Resistant Proteus mirabilis Strain from Gaza, Palestine.</title>
        <authorList>
            <person name="Chen L."/>
            <person name="Al Laham N."/>
            <person name="Chavda K.D."/>
            <person name="Mediavilla J.R."/>
            <person name="Jacobs M.R."/>
            <person name="Bonomo R.A."/>
            <person name="Kreiswirth B.N."/>
        </authorList>
    </citation>
    <scope>NUCLEOTIDE SEQUENCE</scope>
    <source>
        <strain evidence="1">Pm-Oxa48</strain>
        <plasmid evidence="1">pOXA48-Pm</plasmid>
    </source>
</reference>
<protein>
    <submittedName>
        <fullName evidence="1">Uncharacterized protein</fullName>
    </submittedName>
</protein>
<dbReference type="EMBL" id="KP025948">
    <property type="protein sequence ID" value="AKB10648.1"/>
    <property type="molecule type" value="Genomic_DNA"/>
</dbReference>
<geneLocation type="plasmid" evidence="1">
    <name>pOXA48-Pm</name>
</geneLocation>
<evidence type="ECO:0000313" key="1">
    <source>
        <dbReference type="EMBL" id="AKB10648.1"/>
    </source>
</evidence>
<proteinExistence type="predicted"/>
<keyword evidence="1" id="KW-0614">Plasmid</keyword>
<accession>A0A0H3VG90</accession>
<name>A0A0H3VG90_PROMI</name>
<organism evidence="1">
    <name type="scientific">Proteus mirabilis</name>
    <dbReference type="NCBI Taxonomy" id="584"/>
    <lineage>
        <taxon>Bacteria</taxon>
        <taxon>Pseudomonadati</taxon>
        <taxon>Pseudomonadota</taxon>
        <taxon>Gammaproteobacteria</taxon>
        <taxon>Enterobacterales</taxon>
        <taxon>Morganellaceae</taxon>
        <taxon>Proteus</taxon>
    </lineage>
</organism>